<sequence length="96" mass="10299">MMASTHPQAPSQGRVAPAPLSAEFKLGRGISLTSLYCRPILFALATPFEASCMAPLLLYGPVRKEARDAHARCSRSNHDNPSAHHPSGTSDSSRIK</sequence>
<feature type="compositionally biased region" description="Polar residues" evidence="1">
    <location>
        <begin position="87"/>
        <end position="96"/>
    </location>
</feature>
<proteinExistence type="predicted"/>
<reference evidence="2 3" key="1">
    <citation type="submission" date="2019-09" db="EMBL/GenBank/DDBJ databases">
        <authorList>
            <person name="Dittami M. S."/>
        </authorList>
    </citation>
    <scope>NUCLEOTIDE SEQUENCE [LARGE SCALE GENOMIC DNA]</scope>
    <source>
        <strain evidence="2">SPHINGO391</strain>
    </source>
</reference>
<accession>A0A5E7Z9E5</accession>
<evidence type="ECO:0000256" key="1">
    <source>
        <dbReference type="SAM" id="MobiDB-lite"/>
    </source>
</evidence>
<evidence type="ECO:0000313" key="3">
    <source>
        <dbReference type="Proteomes" id="UP000326857"/>
    </source>
</evidence>
<organism evidence="2 3">
    <name type="scientific">Sphingomonas aurantiaca</name>
    <dbReference type="NCBI Taxonomy" id="185949"/>
    <lineage>
        <taxon>Bacteria</taxon>
        <taxon>Pseudomonadati</taxon>
        <taxon>Pseudomonadota</taxon>
        <taxon>Alphaproteobacteria</taxon>
        <taxon>Sphingomonadales</taxon>
        <taxon>Sphingomonadaceae</taxon>
        <taxon>Sphingomonas</taxon>
    </lineage>
</organism>
<protein>
    <submittedName>
        <fullName evidence="2">Uncharacterized protein</fullName>
    </submittedName>
</protein>
<evidence type="ECO:0000313" key="2">
    <source>
        <dbReference type="EMBL" id="VVT13169.1"/>
    </source>
</evidence>
<feature type="compositionally biased region" description="Basic and acidic residues" evidence="1">
    <location>
        <begin position="68"/>
        <end position="82"/>
    </location>
</feature>
<dbReference type="Proteomes" id="UP000326857">
    <property type="component" value="Unassembled WGS sequence"/>
</dbReference>
<dbReference type="AlphaFoldDB" id="A0A5E7Z9E5"/>
<gene>
    <name evidence="2" type="ORF">SPHINGO391_440068</name>
</gene>
<feature type="region of interest" description="Disordered" evidence="1">
    <location>
        <begin position="68"/>
        <end position="96"/>
    </location>
</feature>
<dbReference type="EMBL" id="CABVLI010000039">
    <property type="protein sequence ID" value="VVT13169.1"/>
    <property type="molecule type" value="Genomic_DNA"/>
</dbReference>
<name>A0A5E7Z9E5_9SPHN</name>